<dbReference type="PANTHER" id="PTHR33321">
    <property type="match status" value="1"/>
</dbReference>
<reference evidence="3" key="2">
    <citation type="submission" date="2015-01" db="EMBL/GenBank/DDBJ databases">
        <title>Evolutionary Origins and Diversification of the Mycorrhizal Mutualists.</title>
        <authorList>
            <consortium name="DOE Joint Genome Institute"/>
            <consortium name="Mycorrhizal Genomics Consortium"/>
            <person name="Kohler A."/>
            <person name="Kuo A."/>
            <person name="Nagy L.G."/>
            <person name="Floudas D."/>
            <person name="Copeland A."/>
            <person name="Barry K.W."/>
            <person name="Cichocki N."/>
            <person name="Veneault-Fourrey C."/>
            <person name="LaButti K."/>
            <person name="Lindquist E.A."/>
            <person name="Lipzen A."/>
            <person name="Lundell T."/>
            <person name="Morin E."/>
            <person name="Murat C."/>
            <person name="Riley R."/>
            <person name="Ohm R."/>
            <person name="Sun H."/>
            <person name="Tunlid A."/>
            <person name="Henrissat B."/>
            <person name="Grigoriev I.V."/>
            <person name="Hibbett D.S."/>
            <person name="Martin F."/>
        </authorList>
    </citation>
    <scope>NUCLEOTIDE SEQUENCE [LARGE SCALE GENOMIC DNA]</scope>
    <source>
        <strain evidence="3">F 1598</strain>
    </source>
</reference>
<evidence type="ECO:0000313" key="3">
    <source>
        <dbReference type="Proteomes" id="UP000054166"/>
    </source>
</evidence>
<organism evidence="2 3">
    <name type="scientific">Piloderma croceum (strain F 1598)</name>
    <dbReference type="NCBI Taxonomy" id="765440"/>
    <lineage>
        <taxon>Eukaryota</taxon>
        <taxon>Fungi</taxon>
        <taxon>Dikarya</taxon>
        <taxon>Basidiomycota</taxon>
        <taxon>Agaricomycotina</taxon>
        <taxon>Agaricomycetes</taxon>
        <taxon>Agaricomycetidae</taxon>
        <taxon>Atheliales</taxon>
        <taxon>Atheliaceae</taxon>
        <taxon>Piloderma</taxon>
    </lineage>
</organism>
<feature type="region of interest" description="Disordered" evidence="1">
    <location>
        <begin position="1"/>
        <end position="34"/>
    </location>
</feature>
<proteinExistence type="predicted"/>
<reference evidence="2 3" key="1">
    <citation type="submission" date="2014-04" db="EMBL/GenBank/DDBJ databases">
        <authorList>
            <consortium name="DOE Joint Genome Institute"/>
            <person name="Kuo A."/>
            <person name="Tarkka M."/>
            <person name="Buscot F."/>
            <person name="Kohler A."/>
            <person name="Nagy L.G."/>
            <person name="Floudas D."/>
            <person name="Copeland A."/>
            <person name="Barry K.W."/>
            <person name="Cichocki N."/>
            <person name="Veneault-Fourrey C."/>
            <person name="LaButti K."/>
            <person name="Lindquist E.A."/>
            <person name="Lipzen A."/>
            <person name="Lundell T."/>
            <person name="Morin E."/>
            <person name="Murat C."/>
            <person name="Sun H."/>
            <person name="Tunlid A."/>
            <person name="Henrissat B."/>
            <person name="Grigoriev I.V."/>
            <person name="Hibbett D.S."/>
            <person name="Martin F."/>
            <person name="Nordberg H.P."/>
            <person name="Cantor M.N."/>
            <person name="Hua S.X."/>
        </authorList>
    </citation>
    <scope>NUCLEOTIDE SEQUENCE [LARGE SCALE GENOMIC DNA]</scope>
    <source>
        <strain evidence="2 3">F 1598</strain>
    </source>
</reference>
<name>A0A0C3GAE2_PILCF</name>
<dbReference type="EMBL" id="KN832976">
    <property type="protein sequence ID" value="KIM88699.1"/>
    <property type="molecule type" value="Genomic_DNA"/>
</dbReference>
<dbReference type="OrthoDB" id="891726at2759"/>
<feature type="compositionally biased region" description="Pro residues" evidence="1">
    <location>
        <begin position="1"/>
        <end position="33"/>
    </location>
</feature>
<accession>A0A0C3GAE2</accession>
<dbReference type="STRING" id="765440.A0A0C3GAE2"/>
<evidence type="ECO:0000256" key="1">
    <source>
        <dbReference type="SAM" id="MobiDB-lite"/>
    </source>
</evidence>
<dbReference type="AlphaFoldDB" id="A0A0C3GAE2"/>
<dbReference type="PANTHER" id="PTHR33321:SF12">
    <property type="entry name" value="PLANT BASIC SECRETORY PROTEIN (BSP) FAMILY PROTEIN"/>
    <property type="match status" value="1"/>
</dbReference>
<dbReference type="Pfam" id="PF04450">
    <property type="entry name" value="BSP"/>
    <property type="match status" value="1"/>
</dbReference>
<dbReference type="Proteomes" id="UP000054166">
    <property type="component" value="Unassembled WGS sequence"/>
</dbReference>
<dbReference type="InterPro" id="IPR007541">
    <property type="entry name" value="Uncharacterised_BSP"/>
</dbReference>
<dbReference type="InParanoid" id="A0A0C3GAE2"/>
<keyword evidence="3" id="KW-1185">Reference proteome</keyword>
<evidence type="ECO:0000313" key="2">
    <source>
        <dbReference type="EMBL" id="KIM88699.1"/>
    </source>
</evidence>
<protein>
    <recommendedName>
        <fullName evidence="4">Plant basic secretory protein</fullName>
    </recommendedName>
</protein>
<sequence>MPPPPPPPPNKPVPPHNLQQPLPPPNRPKPSWPIPKFDLRVEDLSHPGASIFFSNINPFESLKAAVIASFEWLYTPESVPTHVELITLILRPMDGVAHTHGSHTSKEIHFSLDHIKNSENRAKDEIDGVLTHEIVHCFQYNAKGTAPGGLIEGIADYVRLRVGFRPPHWKPTGGDKWDAGYQTTAYFLDWIEGRYGEGTIRELNQAMKEREWDVGMFKESTGRKVGKLWNMYCAYLKGEDKPDENSA</sequence>
<gene>
    <name evidence="2" type="ORF">PILCRDRAFT_813674</name>
</gene>
<dbReference type="HOGENOM" id="CLU_062644_0_0_1"/>
<evidence type="ECO:0008006" key="4">
    <source>
        <dbReference type="Google" id="ProtNLM"/>
    </source>
</evidence>